<dbReference type="AlphaFoldDB" id="A0AAD6XU29"/>
<dbReference type="EMBL" id="JARJCN010000002">
    <property type="protein sequence ID" value="KAJ7103160.1"/>
    <property type="molecule type" value="Genomic_DNA"/>
</dbReference>
<protein>
    <submittedName>
        <fullName evidence="2">Uncharacterized protein</fullName>
    </submittedName>
</protein>
<sequence length="110" mass="11718">MSMLYNVVSMLATAVSSGLARSPSPNKSIKALQGSEGRNHDILFSPPTRYFRVENRFDTLACPDDDGCAPGAPAPVAGVENCAYMLCVSRGDWWREENALGDVAPAGNSP</sequence>
<gene>
    <name evidence="2" type="ORF">B0H15DRAFT_942659</name>
</gene>
<evidence type="ECO:0000313" key="3">
    <source>
        <dbReference type="Proteomes" id="UP001222325"/>
    </source>
</evidence>
<organism evidence="2 3">
    <name type="scientific">Mycena belliarum</name>
    <dbReference type="NCBI Taxonomy" id="1033014"/>
    <lineage>
        <taxon>Eukaryota</taxon>
        <taxon>Fungi</taxon>
        <taxon>Dikarya</taxon>
        <taxon>Basidiomycota</taxon>
        <taxon>Agaricomycotina</taxon>
        <taxon>Agaricomycetes</taxon>
        <taxon>Agaricomycetidae</taxon>
        <taxon>Agaricales</taxon>
        <taxon>Marasmiineae</taxon>
        <taxon>Mycenaceae</taxon>
        <taxon>Mycena</taxon>
    </lineage>
</organism>
<feature type="signal peptide" evidence="1">
    <location>
        <begin position="1"/>
        <end position="20"/>
    </location>
</feature>
<name>A0AAD6XU29_9AGAR</name>
<feature type="chain" id="PRO_5042222125" evidence="1">
    <location>
        <begin position="21"/>
        <end position="110"/>
    </location>
</feature>
<proteinExistence type="predicted"/>
<dbReference type="Proteomes" id="UP001222325">
    <property type="component" value="Unassembled WGS sequence"/>
</dbReference>
<reference evidence="2" key="1">
    <citation type="submission" date="2023-03" db="EMBL/GenBank/DDBJ databases">
        <title>Massive genome expansion in bonnet fungi (Mycena s.s.) driven by repeated elements and novel gene families across ecological guilds.</title>
        <authorList>
            <consortium name="Lawrence Berkeley National Laboratory"/>
            <person name="Harder C.B."/>
            <person name="Miyauchi S."/>
            <person name="Viragh M."/>
            <person name="Kuo A."/>
            <person name="Thoen E."/>
            <person name="Andreopoulos B."/>
            <person name="Lu D."/>
            <person name="Skrede I."/>
            <person name="Drula E."/>
            <person name="Henrissat B."/>
            <person name="Morin E."/>
            <person name="Kohler A."/>
            <person name="Barry K."/>
            <person name="LaButti K."/>
            <person name="Morin E."/>
            <person name="Salamov A."/>
            <person name="Lipzen A."/>
            <person name="Mereny Z."/>
            <person name="Hegedus B."/>
            <person name="Baldrian P."/>
            <person name="Stursova M."/>
            <person name="Weitz H."/>
            <person name="Taylor A."/>
            <person name="Grigoriev I.V."/>
            <person name="Nagy L.G."/>
            <person name="Martin F."/>
            <person name="Kauserud H."/>
        </authorList>
    </citation>
    <scope>NUCLEOTIDE SEQUENCE</scope>
    <source>
        <strain evidence="2">CBHHK173m</strain>
    </source>
</reference>
<evidence type="ECO:0000256" key="1">
    <source>
        <dbReference type="SAM" id="SignalP"/>
    </source>
</evidence>
<keyword evidence="3" id="KW-1185">Reference proteome</keyword>
<comment type="caution">
    <text evidence="2">The sequence shown here is derived from an EMBL/GenBank/DDBJ whole genome shotgun (WGS) entry which is preliminary data.</text>
</comment>
<evidence type="ECO:0000313" key="2">
    <source>
        <dbReference type="EMBL" id="KAJ7103160.1"/>
    </source>
</evidence>
<keyword evidence="1" id="KW-0732">Signal</keyword>
<accession>A0AAD6XU29</accession>